<dbReference type="PANTHER" id="PTHR34561">
    <property type="entry name" value="NADH DEHYDROGENASE [UBIQUINONE] 1 ALPHA SUBCOMPLEX ASSEMBLY FACTOR 8"/>
    <property type="match status" value="1"/>
</dbReference>
<proteinExistence type="predicted"/>
<dbReference type="InterPro" id="IPR034595">
    <property type="entry name" value="NDUFAF8"/>
</dbReference>
<name>A0ABQ7TI94_PHRPL</name>
<gene>
    <name evidence="1" type="ORF">JD844_011378</name>
</gene>
<protein>
    <recommendedName>
        <fullName evidence="3">NADH dehydrogenase [ubiquinone] 1 alpha subcomplex assembly factor 8</fullName>
    </recommendedName>
</protein>
<evidence type="ECO:0000313" key="2">
    <source>
        <dbReference type="Proteomes" id="UP000826234"/>
    </source>
</evidence>
<dbReference type="EMBL" id="JAIPUX010000439">
    <property type="protein sequence ID" value="KAH0629358.1"/>
    <property type="molecule type" value="Genomic_DNA"/>
</dbReference>
<sequence>MASRGGAWGRVRERLLRRFPESLAGCGEQASAYGKCIASHAAGQVDLRKDVCAKEFEMLMDCFTKAVSHRFLFYFVELSFFTWCSCYTINCHRMHQL</sequence>
<keyword evidence="2" id="KW-1185">Reference proteome</keyword>
<reference evidence="1 2" key="1">
    <citation type="journal article" date="2022" name="Gigascience">
        <title>A chromosome-level genome assembly and annotation of the desert horned lizard, Phrynosoma platyrhinos, provides insight into chromosomal rearrangements among reptiles.</title>
        <authorList>
            <person name="Koochekian N."/>
            <person name="Ascanio A."/>
            <person name="Farleigh K."/>
            <person name="Card D.C."/>
            <person name="Schield D.R."/>
            <person name="Castoe T.A."/>
            <person name="Jezkova T."/>
        </authorList>
    </citation>
    <scope>NUCLEOTIDE SEQUENCE [LARGE SCALE GENOMIC DNA]</scope>
    <source>
        <strain evidence="1">NK-2021</strain>
    </source>
</reference>
<evidence type="ECO:0000313" key="1">
    <source>
        <dbReference type="EMBL" id="KAH0629358.1"/>
    </source>
</evidence>
<dbReference type="PANTHER" id="PTHR34561:SF1">
    <property type="entry name" value="NADH DEHYDROGENASE [UBIQUINONE] 1 ALPHA SUBCOMPLEX ASSEMBLY FACTOR 8"/>
    <property type="match status" value="1"/>
</dbReference>
<evidence type="ECO:0008006" key="3">
    <source>
        <dbReference type="Google" id="ProtNLM"/>
    </source>
</evidence>
<accession>A0ABQ7TI94</accession>
<comment type="caution">
    <text evidence="1">The sequence shown here is derived from an EMBL/GenBank/DDBJ whole genome shotgun (WGS) entry which is preliminary data.</text>
</comment>
<organism evidence="1 2">
    <name type="scientific">Phrynosoma platyrhinos</name>
    <name type="common">Desert horned lizard</name>
    <dbReference type="NCBI Taxonomy" id="52577"/>
    <lineage>
        <taxon>Eukaryota</taxon>
        <taxon>Metazoa</taxon>
        <taxon>Chordata</taxon>
        <taxon>Craniata</taxon>
        <taxon>Vertebrata</taxon>
        <taxon>Euteleostomi</taxon>
        <taxon>Lepidosauria</taxon>
        <taxon>Squamata</taxon>
        <taxon>Bifurcata</taxon>
        <taxon>Unidentata</taxon>
        <taxon>Episquamata</taxon>
        <taxon>Toxicofera</taxon>
        <taxon>Iguania</taxon>
        <taxon>Phrynosomatidae</taxon>
        <taxon>Phrynosomatinae</taxon>
        <taxon>Phrynosoma</taxon>
    </lineage>
</organism>
<dbReference type="Proteomes" id="UP000826234">
    <property type="component" value="Unassembled WGS sequence"/>
</dbReference>